<dbReference type="InterPro" id="IPR050109">
    <property type="entry name" value="HTH-type_TetR-like_transc_reg"/>
</dbReference>
<accession>A0ABW7JRI9</accession>
<gene>
    <name evidence="2" type="ORF">ACHIPZ_16490</name>
    <name evidence="3" type="ORF">ACHIRB_30540</name>
</gene>
<name>A0ABW7JRI9_9NOCA</name>
<dbReference type="Proteomes" id="UP001609219">
    <property type="component" value="Unassembled WGS sequence"/>
</dbReference>
<protein>
    <submittedName>
        <fullName evidence="2">TetR/AcrR family transcriptional regulator</fullName>
    </submittedName>
</protein>
<dbReference type="SUPFAM" id="SSF46689">
    <property type="entry name" value="Homeodomain-like"/>
    <property type="match status" value="1"/>
</dbReference>
<comment type="caution">
    <text evidence="2">The sequence shown here is derived from an EMBL/GenBank/DDBJ whole genome shotgun (WGS) entry which is preliminary data.</text>
</comment>
<dbReference type="PANTHER" id="PTHR30055:SF243">
    <property type="entry name" value="HTH-TYPE TRANSCRIPTIONAL REGULATOR RV1816"/>
    <property type="match status" value="1"/>
</dbReference>
<dbReference type="Proteomes" id="UP001609175">
    <property type="component" value="Unassembled WGS sequence"/>
</dbReference>
<keyword evidence="5" id="KW-1185">Reference proteome</keyword>
<dbReference type="EMBL" id="JBIMSO010000057">
    <property type="protein sequence ID" value="MFH5209779.1"/>
    <property type="molecule type" value="Genomic_DNA"/>
</dbReference>
<proteinExistence type="predicted"/>
<evidence type="ECO:0000256" key="1">
    <source>
        <dbReference type="ARBA" id="ARBA00023125"/>
    </source>
</evidence>
<keyword evidence="1" id="KW-0238">DNA-binding</keyword>
<evidence type="ECO:0000313" key="3">
    <source>
        <dbReference type="EMBL" id="MFH5232874.1"/>
    </source>
</evidence>
<dbReference type="PANTHER" id="PTHR30055">
    <property type="entry name" value="HTH-TYPE TRANSCRIPTIONAL REGULATOR RUTR"/>
    <property type="match status" value="1"/>
</dbReference>
<sequence length="268" mass="29698">MSIEVSIMGRRERRRLETYDEIVEVSRQLLREGHDLSLRAVATQMGMTSPALYRYIKSVDGLHKLVAHDIYSDVVAAMAKARDYYPPDDPAARLAASATMFRLWALAHRTEFQMAFANPFAATRSAGTNVFVSFPNVEGEDNANPFADYFAELFVELHSLGLISAPSAEDLDPALSSVIQKGATNSNSPFLASLGVEGVGMGWLFKLAWARLYGVLMIEVFGQIEEELIESGSVFNTLMRETFASLGLADGWERLVEVSRDTVARKDF</sequence>
<dbReference type="EMBL" id="JBIMSN010000165">
    <property type="protein sequence ID" value="MFH5232874.1"/>
    <property type="molecule type" value="Genomic_DNA"/>
</dbReference>
<dbReference type="SUPFAM" id="SSF48498">
    <property type="entry name" value="Tetracyclin repressor-like, C-terminal domain"/>
    <property type="match status" value="1"/>
</dbReference>
<reference evidence="4 5" key="1">
    <citation type="submission" date="2024-10" db="EMBL/GenBank/DDBJ databases">
        <authorList>
            <person name="Riesco R."/>
        </authorList>
    </citation>
    <scope>NUCLEOTIDE SEQUENCE [LARGE SCALE GENOMIC DNA]</scope>
    <source>
        <strain evidence="2 4">NCIMB 15449</strain>
        <strain evidence="3 5">NCIMB 15450</strain>
    </source>
</reference>
<organism evidence="2 4">
    <name type="scientific">Antrihabitans spumae</name>
    <dbReference type="NCBI Taxonomy" id="3373370"/>
    <lineage>
        <taxon>Bacteria</taxon>
        <taxon>Bacillati</taxon>
        <taxon>Actinomycetota</taxon>
        <taxon>Actinomycetes</taxon>
        <taxon>Mycobacteriales</taxon>
        <taxon>Nocardiaceae</taxon>
        <taxon>Antrihabitans</taxon>
    </lineage>
</organism>
<dbReference type="Gene3D" id="1.10.357.10">
    <property type="entry name" value="Tetracycline Repressor, domain 2"/>
    <property type="match status" value="1"/>
</dbReference>
<dbReference type="InterPro" id="IPR009057">
    <property type="entry name" value="Homeodomain-like_sf"/>
</dbReference>
<dbReference type="RefSeq" id="WP_395115486.1">
    <property type="nucleotide sequence ID" value="NZ_JBIMSN010000165.1"/>
</dbReference>
<dbReference type="InterPro" id="IPR036271">
    <property type="entry name" value="Tet_transcr_reg_TetR-rel_C_sf"/>
</dbReference>
<evidence type="ECO:0000313" key="5">
    <source>
        <dbReference type="Proteomes" id="UP001609219"/>
    </source>
</evidence>
<evidence type="ECO:0000313" key="2">
    <source>
        <dbReference type="EMBL" id="MFH5209779.1"/>
    </source>
</evidence>
<evidence type="ECO:0000313" key="4">
    <source>
        <dbReference type="Proteomes" id="UP001609175"/>
    </source>
</evidence>